<evidence type="ECO:0000313" key="2">
    <source>
        <dbReference type="EMBL" id="MXO99211.1"/>
    </source>
</evidence>
<feature type="domain" description="Methyltransferase FkbM" evidence="1">
    <location>
        <begin position="193"/>
        <end position="363"/>
    </location>
</feature>
<dbReference type="InterPro" id="IPR029063">
    <property type="entry name" value="SAM-dependent_MTases_sf"/>
</dbReference>
<dbReference type="PANTHER" id="PTHR34203:SF15">
    <property type="entry name" value="SLL1173 PROTEIN"/>
    <property type="match status" value="1"/>
</dbReference>
<dbReference type="InterPro" id="IPR006342">
    <property type="entry name" value="FkbM_mtfrase"/>
</dbReference>
<dbReference type="InterPro" id="IPR052514">
    <property type="entry name" value="SAM-dependent_MTase"/>
</dbReference>
<dbReference type="AlphaFoldDB" id="A0A6I4TVK0"/>
<proteinExistence type="predicted"/>
<dbReference type="EMBL" id="WTYJ01000002">
    <property type="protein sequence ID" value="MXO99211.1"/>
    <property type="molecule type" value="Genomic_DNA"/>
</dbReference>
<dbReference type="SUPFAM" id="SSF53335">
    <property type="entry name" value="S-adenosyl-L-methionine-dependent methyltransferases"/>
    <property type="match status" value="1"/>
</dbReference>
<keyword evidence="2" id="KW-0808">Transferase</keyword>
<dbReference type="PANTHER" id="PTHR34203">
    <property type="entry name" value="METHYLTRANSFERASE, FKBM FAMILY PROTEIN"/>
    <property type="match status" value="1"/>
</dbReference>
<evidence type="ECO:0000313" key="3">
    <source>
        <dbReference type="Proteomes" id="UP000469430"/>
    </source>
</evidence>
<keyword evidence="3" id="KW-1185">Reference proteome</keyword>
<dbReference type="NCBIfam" id="TIGR01444">
    <property type="entry name" value="fkbM_fam"/>
    <property type="match status" value="1"/>
</dbReference>
<dbReference type="GO" id="GO:0032259">
    <property type="term" value="P:methylation"/>
    <property type="evidence" value="ECO:0007669"/>
    <property type="project" value="UniProtKB-KW"/>
</dbReference>
<dbReference type="RefSeq" id="WP_161390955.1">
    <property type="nucleotide sequence ID" value="NZ_JBHSCP010000001.1"/>
</dbReference>
<sequence length="400" mass="44372">MTITQDIDAALSQGLCRAVQMAGWETIYHPRREARALKTYLFGQPLVLLCKPETVGIEFLRHDWSGAVKITTDEGEQIVSLANDSGSDTVMVELKARHQDFQVSIEALPVEGRDHNRCEAWLLGVAFSDVPQPVGRSLLLNQHTKLTYGDWGEFLVLASDEVIPRAIVREGSWAPNDIALFKEHVRPGDLVLDIGANFGHHSVVFAKLVGPTGQVIAIEAQRVMYQLVHANSVLNRLDNITALHAAAGQEHGTVTMYPISYEGENNFGALGVDTSAPAGRGEGEEVAVYPLDDLLPDYAKGRPVRFVKIDVQAYELFVLQGMTGILKTDRPTIFIEISPYWMERAGYDYRAIYTLLRDHGYDFVHREGTELGADGMPDVPSGEDIEWDLLAIHREKPTLV</sequence>
<dbReference type="Pfam" id="PF05050">
    <property type="entry name" value="Methyltransf_21"/>
    <property type="match status" value="1"/>
</dbReference>
<name>A0A6I4TVK0_9SPHN</name>
<keyword evidence="2" id="KW-0489">Methyltransferase</keyword>
<comment type="caution">
    <text evidence="2">The sequence shown here is derived from an EMBL/GenBank/DDBJ whole genome shotgun (WGS) entry which is preliminary data.</text>
</comment>
<reference evidence="2 3" key="1">
    <citation type="submission" date="2019-12" db="EMBL/GenBank/DDBJ databases">
        <title>Genomic-based taxomic classification of the family Erythrobacteraceae.</title>
        <authorList>
            <person name="Xu L."/>
        </authorList>
    </citation>
    <scope>NUCLEOTIDE SEQUENCE [LARGE SCALE GENOMIC DNA]</scope>
    <source>
        <strain evidence="2 3">S36</strain>
    </source>
</reference>
<dbReference type="Proteomes" id="UP000469430">
    <property type="component" value="Unassembled WGS sequence"/>
</dbReference>
<dbReference type="Gene3D" id="3.40.50.150">
    <property type="entry name" value="Vaccinia Virus protein VP39"/>
    <property type="match status" value="1"/>
</dbReference>
<dbReference type="OrthoDB" id="7429061at2"/>
<protein>
    <submittedName>
        <fullName evidence="2">FkbM family methyltransferase</fullName>
    </submittedName>
</protein>
<dbReference type="GO" id="GO:0008168">
    <property type="term" value="F:methyltransferase activity"/>
    <property type="evidence" value="ECO:0007669"/>
    <property type="project" value="UniProtKB-KW"/>
</dbReference>
<organism evidence="2 3">
    <name type="scientific">Croceibacterium xixiisoli</name>
    <dbReference type="NCBI Taxonomy" id="1476466"/>
    <lineage>
        <taxon>Bacteria</taxon>
        <taxon>Pseudomonadati</taxon>
        <taxon>Pseudomonadota</taxon>
        <taxon>Alphaproteobacteria</taxon>
        <taxon>Sphingomonadales</taxon>
        <taxon>Erythrobacteraceae</taxon>
        <taxon>Croceibacterium</taxon>
    </lineage>
</organism>
<gene>
    <name evidence="2" type="ORF">GRI97_09435</name>
</gene>
<accession>A0A6I4TVK0</accession>
<evidence type="ECO:0000259" key="1">
    <source>
        <dbReference type="Pfam" id="PF05050"/>
    </source>
</evidence>